<dbReference type="Proteomes" id="UP000830835">
    <property type="component" value="Unassembled WGS sequence"/>
</dbReference>
<evidence type="ECO:0000313" key="3">
    <source>
        <dbReference type="Proteomes" id="UP000830835"/>
    </source>
</evidence>
<protein>
    <submittedName>
        <fullName evidence="2">RNA-binding protein hfq</fullName>
    </submittedName>
</protein>
<accession>A0ABT0C8Z3</accession>
<dbReference type="Pfam" id="PF21979">
    <property type="entry name" value="Hfq_1"/>
    <property type="match status" value="1"/>
</dbReference>
<dbReference type="RefSeq" id="WP_244349416.1">
    <property type="nucleotide sequence ID" value="NZ_JAFIRA010000007.1"/>
</dbReference>
<dbReference type="SUPFAM" id="SSF50182">
    <property type="entry name" value="Sm-like ribonucleoproteins"/>
    <property type="match status" value="1"/>
</dbReference>
<proteinExistence type="predicted"/>
<dbReference type="Gene3D" id="2.30.30.100">
    <property type="match status" value="1"/>
</dbReference>
<dbReference type="InterPro" id="IPR053840">
    <property type="entry name" value="Hfq_1"/>
</dbReference>
<gene>
    <name evidence="2" type="ORF">JX360_04590</name>
</gene>
<evidence type="ECO:0000313" key="2">
    <source>
        <dbReference type="EMBL" id="MCJ2542187.1"/>
    </source>
</evidence>
<dbReference type="EMBL" id="JAFIRA010000007">
    <property type="protein sequence ID" value="MCJ2542187.1"/>
    <property type="molecule type" value="Genomic_DNA"/>
</dbReference>
<name>A0ABT0C8Z3_THEVL</name>
<sequence length="72" mass="8071">MADLNTGIPSVRRLQKGIKDRETFEIKLNTGDVFVGQLRWQDPDCICLADSGGQESLLWRSAIAFIKVKSHP</sequence>
<evidence type="ECO:0000259" key="1">
    <source>
        <dbReference type="Pfam" id="PF21979"/>
    </source>
</evidence>
<feature type="domain" description="Hfq-related" evidence="1">
    <location>
        <begin position="8"/>
        <end position="67"/>
    </location>
</feature>
<reference evidence="2" key="1">
    <citation type="submission" date="2021-02" db="EMBL/GenBank/DDBJ databases">
        <title>The CRISPR/cas machinery reduction and long-range gene transfer in the hot spring cyanobacterium Synechococcus.</title>
        <authorList>
            <person name="Dvorak P."/>
            <person name="Jahodarova E."/>
            <person name="Hasler P."/>
            <person name="Poulickova A."/>
        </authorList>
    </citation>
    <scope>NUCLEOTIDE SEQUENCE</scope>
    <source>
        <strain evidence="2">Rupite</strain>
    </source>
</reference>
<dbReference type="InterPro" id="IPR010920">
    <property type="entry name" value="LSM_dom_sf"/>
</dbReference>
<comment type="caution">
    <text evidence="2">The sequence shown here is derived from an EMBL/GenBank/DDBJ whole genome shotgun (WGS) entry which is preliminary data.</text>
</comment>
<keyword evidence="3" id="KW-1185">Reference proteome</keyword>
<organism evidence="2 3">
    <name type="scientific">Thermostichus vulcanus str. 'Rupite'</name>
    <dbReference type="NCBI Taxonomy" id="2813851"/>
    <lineage>
        <taxon>Bacteria</taxon>
        <taxon>Bacillati</taxon>
        <taxon>Cyanobacteriota</taxon>
        <taxon>Cyanophyceae</taxon>
        <taxon>Thermostichales</taxon>
        <taxon>Thermostichaceae</taxon>
        <taxon>Thermostichus</taxon>
    </lineage>
</organism>
<dbReference type="NCBIfam" id="NF047718">
    <property type="entry name" value="Hfq_rel_Cyano"/>
    <property type="match status" value="1"/>
</dbReference>